<dbReference type="PROSITE" id="PS51767">
    <property type="entry name" value="PEPTIDASE_A1"/>
    <property type="match status" value="1"/>
</dbReference>
<evidence type="ECO:0000256" key="4">
    <source>
        <dbReference type="SAM" id="MobiDB-lite"/>
    </source>
</evidence>
<evidence type="ECO:0000256" key="6">
    <source>
        <dbReference type="SAM" id="SignalP"/>
    </source>
</evidence>
<feature type="disulfide bond" evidence="3">
    <location>
        <begin position="91"/>
        <end position="96"/>
    </location>
</feature>
<keyword evidence="9" id="KW-1185">Reference proteome</keyword>
<evidence type="ECO:0000313" key="9">
    <source>
        <dbReference type="Proteomes" id="UP000827549"/>
    </source>
</evidence>
<dbReference type="Proteomes" id="UP000827549">
    <property type="component" value="Chromosome 4"/>
</dbReference>
<feature type="chain" id="PRO_5042040217" evidence="6">
    <location>
        <begin position="18"/>
        <end position="498"/>
    </location>
</feature>
<feature type="transmembrane region" description="Helical" evidence="5">
    <location>
        <begin position="472"/>
        <end position="497"/>
    </location>
</feature>
<proteinExistence type="inferred from homology"/>
<feature type="active site" evidence="2">
    <location>
        <position position="294"/>
    </location>
</feature>
<dbReference type="EMBL" id="CP086717">
    <property type="protein sequence ID" value="WOO82554.1"/>
    <property type="molecule type" value="Genomic_DNA"/>
</dbReference>
<reference evidence="8" key="1">
    <citation type="submission" date="2023-10" db="EMBL/GenBank/DDBJ databases">
        <authorList>
            <person name="Noh H."/>
        </authorList>
    </citation>
    <scope>NUCLEOTIDE SEQUENCE</scope>
    <source>
        <strain evidence="8">DUCC4014</strain>
    </source>
</reference>
<dbReference type="AlphaFoldDB" id="A0AAF0YEY9"/>
<dbReference type="SUPFAM" id="SSF50630">
    <property type="entry name" value="Acid proteases"/>
    <property type="match status" value="1"/>
</dbReference>
<dbReference type="PANTHER" id="PTHR47966">
    <property type="entry name" value="BETA-SITE APP-CLEAVING ENZYME, ISOFORM A-RELATED"/>
    <property type="match status" value="1"/>
</dbReference>
<feature type="domain" description="Peptidase A1" evidence="7">
    <location>
        <begin position="60"/>
        <end position="411"/>
    </location>
</feature>
<dbReference type="RefSeq" id="XP_062628586.1">
    <property type="nucleotide sequence ID" value="XM_062772602.1"/>
</dbReference>
<feature type="active site" evidence="2">
    <location>
        <position position="78"/>
    </location>
</feature>
<dbReference type="GO" id="GO:0006508">
    <property type="term" value="P:proteolysis"/>
    <property type="evidence" value="ECO:0007669"/>
    <property type="project" value="InterPro"/>
</dbReference>
<keyword evidence="5" id="KW-0472">Membrane</keyword>
<comment type="similarity">
    <text evidence="1">Belongs to the peptidase A1 family.</text>
</comment>
<dbReference type="Pfam" id="PF00026">
    <property type="entry name" value="Asp"/>
    <property type="match status" value="2"/>
</dbReference>
<keyword evidence="3" id="KW-1015">Disulfide bond</keyword>
<evidence type="ECO:0000256" key="5">
    <source>
        <dbReference type="SAM" id="Phobius"/>
    </source>
</evidence>
<dbReference type="InterPro" id="IPR021109">
    <property type="entry name" value="Peptidase_aspartic_dom_sf"/>
</dbReference>
<dbReference type="GeneID" id="87809265"/>
<dbReference type="Gene3D" id="2.40.70.10">
    <property type="entry name" value="Acid Proteases"/>
    <property type="match status" value="2"/>
</dbReference>
<keyword evidence="5" id="KW-1133">Transmembrane helix</keyword>
<dbReference type="PRINTS" id="PR00792">
    <property type="entry name" value="PEPSIN"/>
</dbReference>
<evidence type="ECO:0000256" key="2">
    <source>
        <dbReference type="PIRSR" id="PIRSR601461-1"/>
    </source>
</evidence>
<feature type="signal peptide" evidence="6">
    <location>
        <begin position="1"/>
        <end position="17"/>
    </location>
</feature>
<evidence type="ECO:0000259" key="7">
    <source>
        <dbReference type="PROSITE" id="PS51767"/>
    </source>
</evidence>
<evidence type="ECO:0000256" key="3">
    <source>
        <dbReference type="PIRSR" id="PIRSR601461-2"/>
    </source>
</evidence>
<keyword evidence="5" id="KW-0812">Transmembrane</keyword>
<dbReference type="InterPro" id="IPR034164">
    <property type="entry name" value="Pepsin-like_dom"/>
</dbReference>
<dbReference type="PANTHER" id="PTHR47966:SF51">
    <property type="entry name" value="BETA-SITE APP-CLEAVING ENZYME, ISOFORM A-RELATED"/>
    <property type="match status" value="1"/>
</dbReference>
<protein>
    <submittedName>
        <fullName evidence="8">Cathepsin D</fullName>
    </submittedName>
</protein>
<dbReference type="CDD" id="cd05471">
    <property type="entry name" value="pepsin_like"/>
    <property type="match status" value="1"/>
</dbReference>
<feature type="region of interest" description="Disordered" evidence="4">
    <location>
        <begin position="159"/>
        <end position="180"/>
    </location>
</feature>
<evidence type="ECO:0000256" key="1">
    <source>
        <dbReference type="ARBA" id="ARBA00007447"/>
    </source>
</evidence>
<name>A0AAF0YEY9_9TREE</name>
<gene>
    <name evidence="8" type="primary">ctsd_1</name>
    <name evidence="8" type="ORF">LOC62_04G006038</name>
</gene>
<sequence length="498" mass="51602">MLLLFSALALTAAAISASSTAPPADKRRFVPDLPDLPRLDLYKRDGNTEALTQWNRSVLYSAPVSIGTPPQTFDLRIDTGTSITYVYDAACNAAQCNGRAKFSGASSSSYQVANNNTAVVDSVGGSATGVWGVDTVSVGGSVSPSGLFCKYGGAATSARRTHSLTPRPPPVRTSDASDVNADSKASGVLGLSRGPGALLDTLASKWTDKQFGFYLSQLPGDTWVSWLKSDPANSNVESAPGGGLTLGGVDSSKYSGDISYAPVSGDAGWTIQLSALSANMSQVALGNDTSAVVDTGSSGVYGPSAIVDRLYSAIPGARRLDVGLRTDVAVYAFPCGADLSVSFWIAGREFPMLGDSLVENIVTVGSETLCIGSIVGLLRNTGDAAKWTLGSMFLRNVYTAFRLDPPAVGFADLADDIRPPRTPLPYTMLPLVASLTGNASVTDALSTARPAPTATAASKPSRASLKWSRDGVTVAIVLATWALILVFAPSVSPILVVN</sequence>
<dbReference type="InterPro" id="IPR001461">
    <property type="entry name" value="Aspartic_peptidase_A1"/>
</dbReference>
<dbReference type="InterPro" id="IPR033121">
    <property type="entry name" value="PEPTIDASE_A1"/>
</dbReference>
<dbReference type="GO" id="GO:0004190">
    <property type="term" value="F:aspartic-type endopeptidase activity"/>
    <property type="evidence" value="ECO:0007669"/>
    <property type="project" value="InterPro"/>
</dbReference>
<organism evidence="8 9">
    <name type="scientific">Vanrija pseudolonga</name>
    <dbReference type="NCBI Taxonomy" id="143232"/>
    <lineage>
        <taxon>Eukaryota</taxon>
        <taxon>Fungi</taxon>
        <taxon>Dikarya</taxon>
        <taxon>Basidiomycota</taxon>
        <taxon>Agaricomycotina</taxon>
        <taxon>Tremellomycetes</taxon>
        <taxon>Trichosporonales</taxon>
        <taxon>Trichosporonaceae</taxon>
        <taxon>Vanrija</taxon>
    </lineage>
</organism>
<evidence type="ECO:0000313" key="8">
    <source>
        <dbReference type="EMBL" id="WOO82554.1"/>
    </source>
</evidence>
<keyword evidence="6" id="KW-0732">Signal</keyword>
<accession>A0AAF0YEY9</accession>